<dbReference type="VEuPathDB" id="FungiDB:HpaG801389"/>
<dbReference type="InParanoid" id="M4B539"/>
<feature type="region of interest" description="Disordered" evidence="1">
    <location>
        <begin position="1"/>
        <end position="51"/>
    </location>
</feature>
<feature type="compositionally biased region" description="Polar residues" evidence="1">
    <location>
        <begin position="9"/>
        <end position="18"/>
    </location>
</feature>
<dbReference type="EnsemblProtists" id="HpaT801389">
    <property type="protein sequence ID" value="HpaP801389"/>
    <property type="gene ID" value="HpaG801389"/>
</dbReference>
<accession>M4B539</accession>
<dbReference type="EMBL" id="JH598325">
    <property type="status" value="NOT_ANNOTATED_CDS"/>
    <property type="molecule type" value="Genomic_DNA"/>
</dbReference>
<evidence type="ECO:0000256" key="1">
    <source>
        <dbReference type="SAM" id="MobiDB-lite"/>
    </source>
</evidence>
<reference evidence="2" key="2">
    <citation type="submission" date="2015-06" db="UniProtKB">
        <authorList>
            <consortium name="EnsemblProtists"/>
        </authorList>
    </citation>
    <scope>IDENTIFICATION</scope>
    <source>
        <strain evidence="2">Emoy2</strain>
    </source>
</reference>
<dbReference type="AlphaFoldDB" id="M4B539"/>
<dbReference type="Proteomes" id="UP000011713">
    <property type="component" value="Unassembled WGS sequence"/>
</dbReference>
<organism evidence="2 3">
    <name type="scientific">Hyaloperonospora arabidopsidis (strain Emoy2)</name>
    <name type="common">Downy mildew agent</name>
    <name type="synonym">Peronospora arabidopsidis</name>
    <dbReference type="NCBI Taxonomy" id="559515"/>
    <lineage>
        <taxon>Eukaryota</taxon>
        <taxon>Sar</taxon>
        <taxon>Stramenopiles</taxon>
        <taxon>Oomycota</taxon>
        <taxon>Peronosporomycetes</taxon>
        <taxon>Peronosporales</taxon>
        <taxon>Peronosporaceae</taxon>
        <taxon>Hyaloperonospora</taxon>
    </lineage>
</organism>
<sequence length="51" mass="5493">MTRKRGTAATLQVQSNVVTPKRVETPSGGPTTLSSVGHLSRRYPDELSEPV</sequence>
<dbReference type="HOGENOM" id="CLU_3110495_0_0_1"/>
<keyword evidence="3" id="KW-1185">Reference proteome</keyword>
<feature type="compositionally biased region" description="Polar residues" evidence="1">
    <location>
        <begin position="28"/>
        <end position="37"/>
    </location>
</feature>
<reference evidence="3" key="1">
    <citation type="journal article" date="2010" name="Science">
        <title>Signatures of adaptation to obligate biotrophy in the Hyaloperonospora arabidopsidis genome.</title>
        <authorList>
            <person name="Baxter L."/>
            <person name="Tripathy S."/>
            <person name="Ishaque N."/>
            <person name="Boot N."/>
            <person name="Cabral A."/>
            <person name="Kemen E."/>
            <person name="Thines M."/>
            <person name="Ah-Fong A."/>
            <person name="Anderson R."/>
            <person name="Badejoko W."/>
            <person name="Bittner-Eddy P."/>
            <person name="Boore J.L."/>
            <person name="Chibucos M.C."/>
            <person name="Coates M."/>
            <person name="Dehal P."/>
            <person name="Delehaunty K."/>
            <person name="Dong S."/>
            <person name="Downton P."/>
            <person name="Dumas B."/>
            <person name="Fabro G."/>
            <person name="Fronick C."/>
            <person name="Fuerstenberg S.I."/>
            <person name="Fulton L."/>
            <person name="Gaulin E."/>
            <person name="Govers F."/>
            <person name="Hughes L."/>
            <person name="Humphray S."/>
            <person name="Jiang R.H."/>
            <person name="Judelson H."/>
            <person name="Kamoun S."/>
            <person name="Kyung K."/>
            <person name="Meijer H."/>
            <person name="Minx P."/>
            <person name="Morris P."/>
            <person name="Nelson J."/>
            <person name="Phuntumart V."/>
            <person name="Qutob D."/>
            <person name="Rehmany A."/>
            <person name="Rougon-Cardoso A."/>
            <person name="Ryden P."/>
            <person name="Torto-Alalibo T."/>
            <person name="Studholme D."/>
            <person name="Wang Y."/>
            <person name="Win J."/>
            <person name="Wood J."/>
            <person name="Clifton S.W."/>
            <person name="Rogers J."/>
            <person name="Van den Ackerveken G."/>
            <person name="Jones J.D."/>
            <person name="McDowell J.M."/>
            <person name="Beynon J."/>
            <person name="Tyler B.M."/>
        </authorList>
    </citation>
    <scope>NUCLEOTIDE SEQUENCE [LARGE SCALE GENOMIC DNA]</scope>
    <source>
        <strain evidence="3">Emoy2</strain>
    </source>
</reference>
<proteinExistence type="predicted"/>
<protein>
    <submittedName>
        <fullName evidence="2">Uncharacterized protein</fullName>
    </submittedName>
</protein>
<name>M4B539_HYAAE</name>
<evidence type="ECO:0000313" key="2">
    <source>
        <dbReference type="EnsemblProtists" id="HpaP801389"/>
    </source>
</evidence>
<evidence type="ECO:0000313" key="3">
    <source>
        <dbReference type="Proteomes" id="UP000011713"/>
    </source>
</evidence>